<dbReference type="InterPro" id="IPR013325">
    <property type="entry name" value="RNA_pol_sigma_r2"/>
</dbReference>
<dbReference type="Gene3D" id="1.10.1740.10">
    <property type="match status" value="1"/>
</dbReference>
<dbReference type="Gene3D" id="1.10.10.10">
    <property type="entry name" value="Winged helix-like DNA-binding domain superfamily/Winged helix DNA-binding domain"/>
    <property type="match status" value="1"/>
</dbReference>
<evidence type="ECO:0000259" key="5">
    <source>
        <dbReference type="Pfam" id="PF04542"/>
    </source>
</evidence>
<feature type="domain" description="RNA polymerase sigma factor 70 region 4 type 2" evidence="6">
    <location>
        <begin position="110"/>
        <end position="161"/>
    </location>
</feature>
<dbReference type="Proteomes" id="UP000002745">
    <property type="component" value="Chromosome"/>
</dbReference>
<dbReference type="KEGG" id="hba:Hbal_2034"/>
<evidence type="ECO:0000256" key="2">
    <source>
        <dbReference type="ARBA" id="ARBA00023015"/>
    </source>
</evidence>
<organism evidence="7 8">
    <name type="scientific">Hirschia baltica (strain ATCC 49814 / DSM 5838 / IFAM 1418)</name>
    <dbReference type="NCBI Taxonomy" id="582402"/>
    <lineage>
        <taxon>Bacteria</taxon>
        <taxon>Pseudomonadati</taxon>
        <taxon>Pseudomonadota</taxon>
        <taxon>Alphaproteobacteria</taxon>
        <taxon>Hyphomonadales</taxon>
        <taxon>Hyphomonadaceae</taxon>
        <taxon>Hirschia</taxon>
    </lineage>
</organism>
<evidence type="ECO:0000256" key="1">
    <source>
        <dbReference type="ARBA" id="ARBA00010641"/>
    </source>
</evidence>
<dbReference type="AlphaFoldDB" id="C6XLB8"/>
<dbReference type="CDD" id="cd06171">
    <property type="entry name" value="Sigma70_r4"/>
    <property type="match status" value="1"/>
</dbReference>
<dbReference type="InterPro" id="IPR007627">
    <property type="entry name" value="RNA_pol_sigma70_r2"/>
</dbReference>
<dbReference type="InterPro" id="IPR013324">
    <property type="entry name" value="RNA_pol_sigma_r3/r4-like"/>
</dbReference>
<dbReference type="GO" id="GO:0016987">
    <property type="term" value="F:sigma factor activity"/>
    <property type="evidence" value="ECO:0007669"/>
    <property type="project" value="UniProtKB-KW"/>
</dbReference>
<reference evidence="8" key="1">
    <citation type="journal article" date="2011" name="J. Bacteriol.">
        <title>Genome sequences of eight morphologically diverse alphaproteobacteria.</title>
        <authorList>
            <consortium name="US DOE Joint Genome Institute"/>
            <person name="Brown P.J."/>
            <person name="Kysela D.T."/>
            <person name="Buechlein A."/>
            <person name="Hemmerich C."/>
            <person name="Brun Y.V."/>
        </authorList>
    </citation>
    <scope>NUCLEOTIDE SEQUENCE [LARGE SCALE GENOMIC DNA]</scope>
    <source>
        <strain evidence="8">ATCC 49814 / DSM 5838 / IFAM 1418</strain>
    </source>
</reference>
<keyword evidence="4" id="KW-0804">Transcription</keyword>
<comment type="similarity">
    <text evidence="1">Belongs to the sigma-70 factor family. ECF subfamily.</text>
</comment>
<dbReference type="GO" id="GO:0003677">
    <property type="term" value="F:DNA binding"/>
    <property type="evidence" value="ECO:0007669"/>
    <property type="project" value="InterPro"/>
</dbReference>
<keyword evidence="2" id="KW-0805">Transcription regulation</keyword>
<dbReference type="SUPFAM" id="SSF88946">
    <property type="entry name" value="Sigma2 domain of RNA polymerase sigma factors"/>
    <property type="match status" value="1"/>
</dbReference>
<name>C6XLB8_HIRBI</name>
<dbReference type="HOGENOM" id="CLU_047691_1_4_5"/>
<dbReference type="PANTHER" id="PTHR43133">
    <property type="entry name" value="RNA POLYMERASE ECF-TYPE SIGMA FACTO"/>
    <property type="match status" value="1"/>
</dbReference>
<dbReference type="Pfam" id="PF08281">
    <property type="entry name" value="Sigma70_r4_2"/>
    <property type="match status" value="1"/>
</dbReference>
<accession>C6XLB8</accession>
<evidence type="ECO:0000256" key="3">
    <source>
        <dbReference type="ARBA" id="ARBA00023082"/>
    </source>
</evidence>
<dbReference type="InterPro" id="IPR013249">
    <property type="entry name" value="RNA_pol_sigma70_r4_t2"/>
</dbReference>
<sequence>MTSSIANLSDAEFKKELASLIPHLRAFARNLTRNAAASDDLAQEAMLKAWKARDRFEAGSNLKAWVFTILRNQFYSDKRRDWRSQPLDSEVAEQTIPSADNPEDNMELLTLRNAMQCLPDDQREAIILVGAGGLSYEEAAEICNCATGTIKSRVSRGRIALIEIIESNSASYTDDDKLNGSKAFEEIVNQADELINAAQPTSTN</sequence>
<dbReference type="PANTHER" id="PTHR43133:SF25">
    <property type="entry name" value="RNA POLYMERASE SIGMA FACTOR RFAY-RELATED"/>
    <property type="match status" value="1"/>
</dbReference>
<dbReference type="GO" id="GO:0006352">
    <property type="term" value="P:DNA-templated transcription initiation"/>
    <property type="evidence" value="ECO:0007669"/>
    <property type="project" value="InterPro"/>
</dbReference>
<dbReference type="RefSeq" id="WP_015827867.1">
    <property type="nucleotide sequence ID" value="NC_012982.1"/>
</dbReference>
<dbReference type="InterPro" id="IPR036388">
    <property type="entry name" value="WH-like_DNA-bd_sf"/>
</dbReference>
<proteinExistence type="inferred from homology"/>
<dbReference type="SUPFAM" id="SSF88659">
    <property type="entry name" value="Sigma3 and sigma4 domains of RNA polymerase sigma factors"/>
    <property type="match status" value="1"/>
</dbReference>
<dbReference type="InterPro" id="IPR039425">
    <property type="entry name" value="RNA_pol_sigma-70-like"/>
</dbReference>
<dbReference type="Pfam" id="PF04542">
    <property type="entry name" value="Sigma70_r2"/>
    <property type="match status" value="1"/>
</dbReference>
<gene>
    <name evidence="7" type="ordered locus">Hbal_2034</name>
</gene>
<evidence type="ECO:0000313" key="8">
    <source>
        <dbReference type="Proteomes" id="UP000002745"/>
    </source>
</evidence>
<dbReference type="OrthoDB" id="9803470at2"/>
<evidence type="ECO:0000259" key="6">
    <source>
        <dbReference type="Pfam" id="PF08281"/>
    </source>
</evidence>
<keyword evidence="8" id="KW-1185">Reference proteome</keyword>
<dbReference type="EMBL" id="CP001678">
    <property type="protein sequence ID" value="ACT59717.1"/>
    <property type="molecule type" value="Genomic_DNA"/>
</dbReference>
<dbReference type="InterPro" id="IPR014284">
    <property type="entry name" value="RNA_pol_sigma-70_dom"/>
</dbReference>
<keyword evidence="3" id="KW-0731">Sigma factor</keyword>
<protein>
    <submittedName>
        <fullName evidence="7">RNA polymerase, sigma-24 subunit, ECF subfamily</fullName>
    </submittedName>
</protein>
<dbReference type="NCBIfam" id="TIGR02937">
    <property type="entry name" value="sigma70-ECF"/>
    <property type="match status" value="1"/>
</dbReference>
<dbReference type="eggNOG" id="COG1595">
    <property type="taxonomic scope" value="Bacteria"/>
</dbReference>
<dbReference type="STRING" id="582402.Hbal_2034"/>
<feature type="domain" description="RNA polymerase sigma-70 region 2" evidence="5">
    <location>
        <begin position="20"/>
        <end position="83"/>
    </location>
</feature>
<evidence type="ECO:0000256" key="4">
    <source>
        <dbReference type="ARBA" id="ARBA00023163"/>
    </source>
</evidence>
<evidence type="ECO:0000313" key="7">
    <source>
        <dbReference type="EMBL" id="ACT59717.1"/>
    </source>
</evidence>